<gene>
    <name evidence="3" type="ORF">AAE3_LOCUS7858</name>
</gene>
<reference evidence="3 4" key="1">
    <citation type="submission" date="2020-01" db="EMBL/GenBank/DDBJ databases">
        <authorList>
            <person name="Gupta K D."/>
        </authorList>
    </citation>
    <scope>NUCLEOTIDE SEQUENCE [LARGE SCALE GENOMIC DNA]</scope>
</reference>
<feature type="region of interest" description="Disordered" evidence="1">
    <location>
        <begin position="112"/>
        <end position="131"/>
    </location>
</feature>
<name>A0A8S0WDE7_CYCAE</name>
<dbReference type="PANTHER" id="PTHR37984">
    <property type="entry name" value="PROTEIN CBG26694"/>
    <property type="match status" value="1"/>
</dbReference>
<feature type="domain" description="Integrase zinc-binding" evidence="2">
    <location>
        <begin position="259"/>
        <end position="313"/>
    </location>
</feature>
<dbReference type="Gene3D" id="1.10.340.70">
    <property type="match status" value="1"/>
</dbReference>
<dbReference type="InterPro" id="IPR050951">
    <property type="entry name" value="Retrovirus_Pol_polyprotein"/>
</dbReference>
<dbReference type="OrthoDB" id="3249394at2759"/>
<sequence length="663" mass="72221">MFDFEVTYVPGTENILSNALSHVYSNDLAGTVCAPGEYTEYDDTGFSMKVTLSVISAPVLVGPEAESSVVNYVGCRSKRVREREGAETGRPETLDEFAARMKESFMLQGPQLEGASAGGKEKGKMRAVATTPSTEKLTIRLPVLSKLTLALGNDASKDSSPENNMATDTELANSEPISDDSVGANSGALDEIPPLDLKKDISGIDILKEIRNNYSLDTVFKPVVEKPSEYKNFDVKDGLVYLKQGDRKLLGIPSIKVNNRSAREIIIAEGHSVLARLGFKKTYDYLRESVWWKTMSQDIQKYCDSCMTCKRSKDGNQKPYGLLNPLDVPGQPWDAIGIDFIGPLPDSRDRDAAYNEITVIIDLFTGMTKRSNLAVSTTVDTTTPLPSSSDTAPSLPTTNTDVDNAPASPLTPIDHTTPNADPTFDPTMDIASTAPVDAMAAVSINDNIDAPQDTNTVDMMDFDTSTTVFTVPVETAASVFVTTTPALMTATLQSTPGSPHTTAMSIDDDVASLFADFALTPPSAPHLPRGFNNQPVTNLSYPVTGFSWIFKIGFGDFRVTDDSHIIHSISASQLKQCLIFHQIVSKAYARGYAHQVENLIEPIGYWELVAYLNNDHTQSRKLAVITQNDTVTHFAPNFGPDSRFPLDVDFPDGETVKDLLEHQ</sequence>
<protein>
    <recommendedName>
        <fullName evidence="2">Integrase zinc-binding domain-containing protein</fullName>
    </recommendedName>
</protein>
<feature type="region of interest" description="Disordered" evidence="1">
    <location>
        <begin position="153"/>
        <end position="189"/>
    </location>
</feature>
<dbReference type="PANTHER" id="PTHR37984:SF5">
    <property type="entry name" value="PROTEIN NYNRIN-LIKE"/>
    <property type="match status" value="1"/>
</dbReference>
<organism evidence="3 4">
    <name type="scientific">Cyclocybe aegerita</name>
    <name type="common">Black poplar mushroom</name>
    <name type="synonym">Agrocybe aegerita</name>
    <dbReference type="NCBI Taxonomy" id="1973307"/>
    <lineage>
        <taxon>Eukaryota</taxon>
        <taxon>Fungi</taxon>
        <taxon>Dikarya</taxon>
        <taxon>Basidiomycota</taxon>
        <taxon>Agaricomycotina</taxon>
        <taxon>Agaricomycetes</taxon>
        <taxon>Agaricomycetidae</taxon>
        <taxon>Agaricales</taxon>
        <taxon>Agaricineae</taxon>
        <taxon>Bolbitiaceae</taxon>
        <taxon>Cyclocybe</taxon>
    </lineage>
</organism>
<keyword evidence="4" id="KW-1185">Reference proteome</keyword>
<evidence type="ECO:0000313" key="3">
    <source>
        <dbReference type="EMBL" id="CAA7265770.1"/>
    </source>
</evidence>
<feature type="region of interest" description="Disordered" evidence="1">
    <location>
        <begin position="377"/>
        <end position="430"/>
    </location>
</feature>
<proteinExistence type="predicted"/>
<dbReference type="EMBL" id="CACVBS010000050">
    <property type="protein sequence ID" value="CAA7265770.1"/>
    <property type="molecule type" value="Genomic_DNA"/>
</dbReference>
<dbReference type="AlphaFoldDB" id="A0A8S0WDE7"/>
<evidence type="ECO:0000256" key="1">
    <source>
        <dbReference type="SAM" id="MobiDB-lite"/>
    </source>
</evidence>
<evidence type="ECO:0000313" key="4">
    <source>
        <dbReference type="Proteomes" id="UP000467700"/>
    </source>
</evidence>
<dbReference type="InterPro" id="IPR041588">
    <property type="entry name" value="Integrase_H2C2"/>
</dbReference>
<feature type="compositionally biased region" description="Low complexity" evidence="1">
    <location>
        <begin position="377"/>
        <end position="398"/>
    </location>
</feature>
<feature type="compositionally biased region" description="Polar residues" evidence="1">
    <location>
        <begin position="161"/>
        <end position="176"/>
    </location>
</feature>
<dbReference type="Proteomes" id="UP000467700">
    <property type="component" value="Unassembled WGS sequence"/>
</dbReference>
<accession>A0A8S0WDE7</accession>
<evidence type="ECO:0000259" key="2">
    <source>
        <dbReference type="Pfam" id="PF17921"/>
    </source>
</evidence>
<comment type="caution">
    <text evidence="3">The sequence shown here is derived from an EMBL/GenBank/DDBJ whole genome shotgun (WGS) entry which is preliminary data.</text>
</comment>
<dbReference type="Pfam" id="PF17921">
    <property type="entry name" value="Integrase_H2C2"/>
    <property type="match status" value="1"/>
</dbReference>